<dbReference type="STRING" id="368603.AYY16_14570"/>
<accession>A0A1B8HJX1</accession>
<dbReference type="EMBL" id="LZEX01000011">
    <property type="protein sequence ID" value="OBU09363.1"/>
    <property type="molecule type" value="Genomic_DNA"/>
</dbReference>
<keyword evidence="1" id="KW-0732">Signal</keyword>
<sequence length="206" mass="22532">MKAAKKLALTALIPGSLLLFSIPGFAVDTVLLPIPCAPETLWLQPDAPTFDTTIPVMREQFNRNNPALPLREYKVVASNDITASYLRAATRISPYIYSSAVLERDSEKIKSLQLTLLPAADSSQSKANRTRMLAYIKALIIQFEPTLNNNNIDTALSRALATDFQPGTYASQFGALRYLLVVDSEKGVTFAIEPIKLSLSNSKAGQ</sequence>
<feature type="chain" id="PRO_5008609899" description="DUF1454 family protein" evidence="1">
    <location>
        <begin position="27"/>
        <end position="206"/>
    </location>
</feature>
<reference evidence="2 3" key="1">
    <citation type="submission" date="2016-06" db="EMBL/GenBank/DDBJ databases">
        <authorList>
            <person name="Kjaerup R.B."/>
            <person name="Dalgaard T.S."/>
            <person name="Juul-Madsen H.R."/>
        </authorList>
    </citation>
    <scope>NUCLEOTIDE SEQUENCE [LARGE SCALE GENOMIC DNA]</scope>
    <source>
        <strain evidence="2 3">GCSL-Mp3</strain>
    </source>
</reference>
<evidence type="ECO:0000313" key="2">
    <source>
        <dbReference type="EMBL" id="OBU09363.1"/>
    </source>
</evidence>
<dbReference type="Pfam" id="PF07305">
    <property type="entry name" value="DUF1454"/>
    <property type="match status" value="1"/>
</dbReference>
<protein>
    <recommendedName>
        <fullName evidence="4">DUF1454 family protein</fullName>
    </recommendedName>
</protein>
<dbReference type="AlphaFoldDB" id="A0A1B8HJX1"/>
<dbReference type="RefSeq" id="WP_067422936.1">
    <property type="nucleotide sequence ID" value="NZ_CBCPID010000010.1"/>
</dbReference>
<name>A0A1B8HJX1_9GAMM</name>
<evidence type="ECO:0000313" key="3">
    <source>
        <dbReference type="Proteomes" id="UP000092247"/>
    </source>
</evidence>
<organism evidence="2 3">
    <name type="scientific">Morganella psychrotolerans</name>
    <dbReference type="NCBI Taxonomy" id="368603"/>
    <lineage>
        <taxon>Bacteria</taxon>
        <taxon>Pseudomonadati</taxon>
        <taxon>Pseudomonadota</taxon>
        <taxon>Gammaproteobacteria</taxon>
        <taxon>Enterobacterales</taxon>
        <taxon>Morganellaceae</taxon>
        <taxon>Morganella</taxon>
    </lineage>
</organism>
<dbReference type="InterPro" id="IPR009918">
    <property type="entry name" value="DUF1454"/>
</dbReference>
<gene>
    <name evidence="2" type="ORF">AYY17_19155</name>
</gene>
<comment type="caution">
    <text evidence="2">The sequence shown here is derived from an EMBL/GenBank/DDBJ whole genome shotgun (WGS) entry which is preliminary data.</text>
</comment>
<feature type="signal peptide" evidence="1">
    <location>
        <begin position="1"/>
        <end position="26"/>
    </location>
</feature>
<proteinExistence type="predicted"/>
<dbReference type="Proteomes" id="UP000092247">
    <property type="component" value="Unassembled WGS sequence"/>
</dbReference>
<evidence type="ECO:0000256" key="1">
    <source>
        <dbReference type="SAM" id="SignalP"/>
    </source>
</evidence>
<evidence type="ECO:0008006" key="4">
    <source>
        <dbReference type="Google" id="ProtNLM"/>
    </source>
</evidence>